<dbReference type="RefSeq" id="WP_369227186.1">
    <property type="nucleotide sequence ID" value="NZ_CP163441.1"/>
</dbReference>
<proteinExistence type="predicted"/>
<dbReference type="AlphaFoldDB" id="A0AB39R0H0"/>
<sequence length="160" mass="18328">MNGLNGADDRFAEDEHQRFARCLHELAVVRDEDEADLVTRILRDPDTTMAQSVIVRHLDRHAAQLLTDEGFTAWARAMAEISAEREFLARRLREWTLLRSITVGEPWGSEEVTTGSDWFQRKAVETLPSPAVLTLLAEAGRTRRVRADASRRLRQRHHSD</sequence>
<evidence type="ECO:0008006" key="2">
    <source>
        <dbReference type="Google" id="ProtNLM"/>
    </source>
</evidence>
<gene>
    <name evidence="1" type="ORF">AB5J52_42460</name>
</gene>
<protein>
    <recommendedName>
        <fullName evidence="2">HEAT repeat domain-containing protein</fullName>
    </recommendedName>
</protein>
<organism evidence="1">
    <name type="scientific">Streptomyces sp. R39</name>
    <dbReference type="NCBI Taxonomy" id="3238631"/>
    <lineage>
        <taxon>Bacteria</taxon>
        <taxon>Bacillati</taxon>
        <taxon>Actinomycetota</taxon>
        <taxon>Actinomycetes</taxon>
        <taxon>Kitasatosporales</taxon>
        <taxon>Streptomycetaceae</taxon>
        <taxon>Streptomyces</taxon>
    </lineage>
</organism>
<dbReference type="EMBL" id="CP163441">
    <property type="protein sequence ID" value="XDQ48389.1"/>
    <property type="molecule type" value="Genomic_DNA"/>
</dbReference>
<evidence type="ECO:0000313" key="1">
    <source>
        <dbReference type="EMBL" id="XDQ48389.1"/>
    </source>
</evidence>
<reference evidence="1" key="1">
    <citation type="submission" date="2024-07" db="EMBL/GenBank/DDBJ databases">
        <authorList>
            <person name="Yu S.T."/>
        </authorList>
    </citation>
    <scope>NUCLEOTIDE SEQUENCE</scope>
    <source>
        <strain evidence="1">R39</strain>
    </source>
</reference>
<name>A0AB39R0H0_9ACTN</name>
<accession>A0AB39R0H0</accession>